<dbReference type="AlphaFoldDB" id="A0A453DXR2"/>
<dbReference type="InterPro" id="IPR004000">
    <property type="entry name" value="Actin"/>
</dbReference>
<proteinExistence type="predicted"/>
<dbReference type="EnsemblPlants" id="AET3Gv20147500.4">
    <property type="protein sequence ID" value="AET3Gv20147500.4"/>
    <property type="gene ID" value="AET3Gv20147500"/>
</dbReference>
<dbReference type="Proteomes" id="UP000015105">
    <property type="component" value="Chromosome 3D"/>
</dbReference>
<keyword evidence="2" id="KW-1185">Reference proteome</keyword>
<reference evidence="2" key="1">
    <citation type="journal article" date="2014" name="Science">
        <title>Ancient hybridizations among the ancestral genomes of bread wheat.</title>
        <authorList>
            <consortium name="International Wheat Genome Sequencing Consortium,"/>
            <person name="Marcussen T."/>
            <person name="Sandve S.R."/>
            <person name="Heier L."/>
            <person name="Spannagl M."/>
            <person name="Pfeifer M."/>
            <person name="Jakobsen K.S."/>
            <person name="Wulff B.B."/>
            <person name="Steuernagel B."/>
            <person name="Mayer K.F."/>
            <person name="Olsen O.A."/>
        </authorList>
    </citation>
    <scope>NUCLEOTIDE SEQUENCE [LARGE SCALE GENOMIC DNA]</scope>
    <source>
        <strain evidence="2">cv. AL8/78</strain>
    </source>
</reference>
<dbReference type="Gene3D" id="3.30.420.40">
    <property type="match status" value="1"/>
</dbReference>
<reference evidence="1" key="5">
    <citation type="journal article" date="2021" name="G3 (Bethesda)">
        <title>Aegilops tauschii genome assembly Aet v5.0 features greater sequence contiguity and improved annotation.</title>
        <authorList>
            <person name="Wang L."/>
            <person name="Zhu T."/>
            <person name="Rodriguez J.C."/>
            <person name="Deal K.R."/>
            <person name="Dubcovsky J."/>
            <person name="McGuire P.E."/>
            <person name="Lux T."/>
            <person name="Spannagl M."/>
            <person name="Mayer K.F.X."/>
            <person name="Baldrich P."/>
            <person name="Meyers B.C."/>
            <person name="Huo N."/>
            <person name="Gu Y.Q."/>
            <person name="Zhou H."/>
            <person name="Devos K.M."/>
            <person name="Bennetzen J.L."/>
            <person name="Unver T."/>
            <person name="Budak H."/>
            <person name="Gulick P.J."/>
            <person name="Galiba G."/>
            <person name="Kalapos B."/>
            <person name="Nelson D.R."/>
            <person name="Li P."/>
            <person name="You F.M."/>
            <person name="Luo M.C."/>
            <person name="Dvorak J."/>
        </authorList>
    </citation>
    <scope>NUCLEOTIDE SEQUENCE [LARGE SCALE GENOMIC DNA]</scope>
    <source>
        <strain evidence="1">cv. AL8/78</strain>
    </source>
</reference>
<accession>A0A453DXR2</accession>
<name>A0A453DXR2_AEGTS</name>
<protein>
    <submittedName>
        <fullName evidence="1">Uncharacterized protein</fullName>
    </submittedName>
</protein>
<dbReference type="PANTHER" id="PTHR11937">
    <property type="entry name" value="ACTIN"/>
    <property type="match status" value="1"/>
</dbReference>
<organism evidence="1 2">
    <name type="scientific">Aegilops tauschii subsp. strangulata</name>
    <name type="common">Goatgrass</name>
    <dbReference type="NCBI Taxonomy" id="200361"/>
    <lineage>
        <taxon>Eukaryota</taxon>
        <taxon>Viridiplantae</taxon>
        <taxon>Streptophyta</taxon>
        <taxon>Embryophyta</taxon>
        <taxon>Tracheophyta</taxon>
        <taxon>Spermatophyta</taxon>
        <taxon>Magnoliopsida</taxon>
        <taxon>Liliopsida</taxon>
        <taxon>Poales</taxon>
        <taxon>Poaceae</taxon>
        <taxon>BOP clade</taxon>
        <taxon>Pooideae</taxon>
        <taxon>Triticodae</taxon>
        <taxon>Triticeae</taxon>
        <taxon>Triticinae</taxon>
        <taxon>Aegilops</taxon>
    </lineage>
</organism>
<evidence type="ECO:0000313" key="1">
    <source>
        <dbReference type="EnsemblPlants" id="AET3Gv20147500.4"/>
    </source>
</evidence>
<dbReference type="Pfam" id="PF00022">
    <property type="entry name" value="Actin"/>
    <property type="match status" value="1"/>
</dbReference>
<reference evidence="1" key="3">
    <citation type="journal article" date="2017" name="Nature">
        <title>Genome sequence of the progenitor of the wheat D genome Aegilops tauschii.</title>
        <authorList>
            <person name="Luo M.C."/>
            <person name="Gu Y.Q."/>
            <person name="Puiu D."/>
            <person name="Wang H."/>
            <person name="Twardziok S.O."/>
            <person name="Deal K.R."/>
            <person name="Huo N."/>
            <person name="Zhu T."/>
            <person name="Wang L."/>
            <person name="Wang Y."/>
            <person name="McGuire P.E."/>
            <person name="Liu S."/>
            <person name="Long H."/>
            <person name="Ramasamy R.K."/>
            <person name="Rodriguez J.C."/>
            <person name="Van S.L."/>
            <person name="Yuan L."/>
            <person name="Wang Z."/>
            <person name="Xia Z."/>
            <person name="Xiao L."/>
            <person name="Anderson O.D."/>
            <person name="Ouyang S."/>
            <person name="Liang Y."/>
            <person name="Zimin A.V."/>
            <person name="Pertea G."/>
            <person name="Qi P."/>
            <person name="Bennetzen J.L."/>
            <person name="Dai X."/>
            <person name="Dawson M.W."/>
            <person name="Muller H.G."/>
            <person name="Kugler K."/>
            <person name="Rivarola-Duarte L."/>
            <person name="Spannagl M."/>
            <person name="Mayer K.F.X."/>
            <person name="Lu F.H."/>
            <person name="Bevan M.W."/>
            <person name="Leroy P."/>
            <person name="Li P."/>
            <person name="You F.M."/>
            <person name="Sun Q."/>
            <person name="Liu Z."/>
            <person name="Lyons E."/>
            <person name="Wicker T."/>
            <person name="Salzberg S.L."/>
            <person name="Devos K.M."/>
            <person name="Dvorak J."/>
        </authorList>
    </citation>
    <scope>NUCLEOTIDE SEQUENCE [LARGE SCALE GENOMIC DNA]</scope>
    <source>
        <strain evidence="1">cv. AL8/78</strain>
    </source>
</reference>
<evidence type="ECO:0000313" key="2">
    <source>
        <dbReference type="Proteomes" id="UP000015105"/>
    </source>
</evidence>
<dbReference type="Gramene" id="AET3Gv20147500.4">
    <property type="protein sequence ID" value="AET3Gv20147500.4"/>
    <property type="gene ID" value="AET3Gv20147500"/>
</dbReference>
<sequence length="213" mass="23874">MALLPLCFHSPSYQTPSSPIPPASGDTPLAAARRDVVGLPRAAGDRLRALPELRPHRHRQRRLHLPHRVGALPLPPPPPPPELPETLTLTRRLVCSVACRWAGEAEPRVSFRNIVQRPRHRSSGETVTVVGDTDPALMKYFDCTRTSIRSAFDDDVVYQFEYMEYILDYAFDRLGATSEVGHPILMTECECNPSFSRARMSELLFETYGVPSV</sequence>
<reference evidence="2" key="2">
    <citation type="journal article" date="2017" name="Nat. Plants">
        <title>The Aegilops tauschii genome reveals multiple impacts of transposons.</title>
        <authorList>
            <person name="Zhao G."/>
            <person name="Zou C."/>
            <person name="Li K."/>
            <person name="Wang K."/>
            <person name="Li T."/>
            <person name="Gao L."/>
            <person name="Zhang X."/>
            <person name="Wang H."/>
            <person name="Yang Z."/>
            <person name="Liu X."/>
            <person name="Jiang W."/>
            <person name="Mao L."/>
            <person name="Kong X."/>
            <person name="Jiao Y."/>
            <person name="Jia J."/>
        </authorList>
    </citation>
    <scope>NUCLEOTIDE SEQUENCE [LARGE SCALE GENOMIC DNA]</scope>
    <source>
        <strain evidence="2">cv. AL8/78</strain>
    </source>
</reference>
<dbReference type="InterPro" id="IPR043129">
    <property type="entry name" value="ATPase_NBD"/>
</dbReference>
<dbReference type="SUPFAM" id="SSF53067">
    <property type="entry name" value="Actin-like ATPase domain"/>
    <property type="match status" value="1"/>
</dbReference>
<reference evidence="1" key="4">
    <citation type="submission" date="2019-03" db="UniProtKB">
        <authorList>
            <consortium name="EnsemblPlants"/>
        </authorList>
    </citation>
    <scope>IDENTIFICATION</scope>
</reference>